<dbReference type="InterPro" id="IPR018392">
    <property type="entry name" value="LysM"/>
</dbReference>
<name>A0A415JEY4_BACLI</name>
<dbReference type="SUPFAM" id="SSF54106">
    <property type="entry name" value="LysM domain"/>
    <property type="match status" value="2"/>
</dbReference>
<dbReference type="InterPro" id="IPR051933">
    <property type="entry name" value="Resuscitation_pf_RpfB"/>
</dbReference>
<dbReference type="GO" id="GO:0009254">
    <property type="term" value="P:peptidoglycan turnover"/>
    <property type="evidence" value="ECO:0007669"/>
    <property type="project" value="InterPro"/>
</dbReference>
<dbReference type="InterPro" id="IPR010611">
    <property type="entry name" value="3D_dom"/>
</dbReference>
<sequence>MKKTFMSFVAVAALSSTAFGASASAKEVTVQKGDTLWGISQKQGVNLQDLKEWNQLSSDLIIPGQKLNVSEKQTEEKKQYTIKKGDTLWKIAQKFGVSVNDLKNWNNIKSDIIYPNTSITVDGQATVQAAAAQPAETKPAVQKEAKVEKAAPAPAPKQEKEPASRSNVSQSTAKELTVTATAYTANDGGMTGVTATGIDLKANKNAKVIAVDPNVIPLGSKVYVQGYGEATAADTGGAIKGNKIDVFVPSKSAAKNWGVKTVKVKVLK</sequence>
<evidence type="ECO:0000313" key="4">
    <source>
        <dbReference type="EMBL" id="TWL20947.1"/>
    </source>
</evidence>
<dbReference type="InterPro" id="IPR036779">
    <property type="entry name" value="LysM_dom_sf"/>
</dbReference>
<evidence type="ECO:0000256" key="3">
    <source>
        <dbReference type="SAM" id="SignalP"/>
    </source>
</evidence>
<dbReference type="GO" id="GO:0019867">
    <property type="term" value="C:outer membrane"/>
    <property type="evidence" value="ECO:0007669"/>
    <property type="project" value="InterPro"/>
</dbReference>
<feature type="signal peptide" evidence="3">
    <location>
        <begin position="1"/>
        <end position="20"/>
    </location>
</feature>
<dbReference type="SUPFAM" id="SSF50685">
    <property type="entry name" value="Barwin-like endoglucanases"/>
    <property type="match status" value="1"/>
</dbReference>
<gene>
    <name evidence="4" type="ORF">CHCC16736_2231</name>
</gene>
<dbReference type="CDD" id="cd00118">
    <property type="entry name" value="LysM"/>
    <property type="match status" value="2"/>
</dbReference>
<dbReference type="Proteomes" id="UP000435910">
    <property type="component" value="Unassembled WGS sequence"/>
</dbReference>
<feature type="chain" id="PRO_5041130302" evidence="3">
    <location>
        <begin position="21"/>
        <end position="268"/>
    </location>
</feature>
<dbReference type="AlphaFoldDB" id="A0A415JEY4"/>
<keyword evidence="1 3" id="KW-0732">Signal</keyword>
<dbReference type="InterPro" id="IPR036908">
    <property type="entry name" value="RlpA-like_sf"/>
</dbReference>
<evidence type="ECO:0000256" key="1">
    <source>
        <dbReference type="ARBA" id="ARBA00022729"/>
    </source>
</evidence>
<protein>
    <submittedName>
        <fullName evidence="4">Cell wall-binding protein YocH</fullName>
    </submittedName>
</protein>
<organism evidence="4 5">
    <name type="scientific">Bacillus licheniformis</name>
    <dbReference type="NCBI Taxonomy" id="1402"/>
    <lineage>
        <taxon>Bacteria</taxon>
        <taxon>Bacillati</taxon>
        <taxon>Bacillota</taxon>
        <taxon>Bacilli</taxon>
        <taxon>Bacillales</taxon>
        <taxon>Bacillaceae</taxon>
        <taxon>Bacillus</taxon>
    </lineage>
</organism>
<accession>A0A415JEY4</accession>
<dbReference type="GO" id="GO:0004553">
    <property type="term" value="F:hydrolase activity, hydrolyzing O-glycosyl compounds"/>
    <property type="evidence" value="ECO:0007669"/>
    <property type="project" value="InterPro"/>
</dbReference>
<evidence type="ECO:0000256" key="2">
    <source>
        <dbReference type="SAM" id="MobiDB-lite"/>
    </source>
</evidence>
<dbReference type="EMBL" id="NILC01000033">
    <property type="protein sequence ID" value="TWL20947.1"/>
    <property type="molecule type" value="Genomic_DNA"/>
</dbReference>
<proteinExistence type="predicted"/>
<feature type="region of interest" description="Disordered" evidence="2">
    <location>
        <begin position="133"/>
        <end position="172"/>
    </location>
</feature>
<comment type="caution">
    <text evidence="4">The sequence shown here is derived from an EMBL/GenBank/DDBJ whole genome shotgun (WGS) entry which is preliminary data.</text>
</comment>
<reference evidence="4 5" key="1">
    <citation type="submission" date="2019-06" db="EMBL/GenBank/DDBJ databases">
        <title>Genome sequence analysis of &gt;100 Bacillus licheniformis strains suggests intrinsic resistance to this species.</title>
        <authorList>
            <person name="Wels M."/>
            <person name="Siezen R.J."/>
            <person name="Johansen E."/>
            <person name="Stuer-Lauridsen B."/>
            <person name="Bjerre K."/>
            <person name="Nielsen B.K.K."/>
        </authorList>
    </citation>
    <scope>NUCLEOTIDE SEQUENCE [LARGE SCALE GENOMIC DNA]</scope>
    <source>
        <strain evidence="4 5">BAC-16736</strain>
    </source>
</reference>
<dbReference type="RefSeq" id="WP_025807864.1">
    <property type="nucleotide sequence ID" value="NZ_BOQW01000004.1"/>
</dbReference>
<dbReference type="CDD" id="cd22786">
    <property type="entry name" value="DPBB_YuiC-like"/>
    <property type="match status" value="1"/>
</dbReference>
<dbReference type="Gene3D" id="3.10.350.10">
    <property type="entry name" value="LysM domain"/>
    <property type="match status" value="2"/>
</dbReference>
<evidence type="ECO:0000313" key="5">
    <source>
        <dbReference type="Proteomes" id="UP000435910"/>
    </source>
</evidence>
<dbReference type="PANTHER" id="PTHR39160">
    <property type="entry name" value="CELL WALL-BINDING PROTEIN YOCH"/>
    <property type="match status" value="1"/>
</dbReference>
<dbReference type="Pfam" id="PF01476">
    <property type="entry name" value="LysM"/>
    <property type="match status" value="2"/>
</dbReference>
<dbReference type="PROSITE" id="PS51782">
    <property type="entry name" value="LYSM"/>
    <property type="match status" value="2"/>
</dbReference>
<dbReference type="PROSITE" id="PS50943">
    <property type="entry name" value="HTH_CROC1"/>
    <property type="match status" value="1"/>
</dbReference>
<dbReference type="Pfam" id="PF06725">
    <property type="entry name" value="3D"/>
    <property type="match status" value="1"/>
</dbReference>
<dbReference type="InterPro" id="IPR001387">
    <property type="entry name" value="Cro/C1-type_HTH"/>
</dbReference>
<dbReference type="SMART" id="SM00257">
    <property type="entry name" value="LysM"/>
    <property type="match status" value="2"/>
</dbReference>
<dbReference type="PANTHER" id="PTHR39160:SF6">
    <property type="entry name" value="CELL WALL-BINDING PROTEIN YOCH"/>
    <property type="match status" value="1"/>
</dbReference>